<dbReference type="Gene3D" id="3.40.630.30">
    <property type="match status" value="1"/>
</dbReference>
<dbReference type="RefSeq" id="WP_379835984.1">
    <property type="nucleotide sequence ID" value="NZ_JBHRYQ010000001.1"/>
</dbReference>
<dbReference type="EC" id="2.3.-.-" evidence="4"/>
<gene>
    <name evidence="4" type="ORF">ACFOOI_05665</name>
</gene>
<comment type="caution">
    <text evidence="4">The sequence shown here is derived from an EMBL/GenBank/DDBJ whole genome shotgun (WGS) entry which is preliminary data.</text>
</comment>
<evidence type="ECO:0000259" key="3">
    <source>
        <dbReference type="PROSITE" id="PS51186"/>
    </source>
</evidence>
<evidence type="ECO:0000313" key="5">
    <source>
        <dbReference type="Proteomes" id="UP001595616"/>
    </source>
</evidence>
<feature type="domain" description="N-acetyltransferase" evidence="3">
    <location>
        <begin position="2"/>
        <end position="148"/>
    </location>
</feature>
<evidence type="ECO:0000256" key="2">
    <source>
        <dbReference type="ARBA" id="ARBA00023315"/>
    </source>
</evidence>
<protein>
    <submittedName>
        <fullName evidence="4">GNAT family N-acetyltransferase</fullName>
        <ecNumber evidence="4">2.3.-.-</ecNumber>
    </submittedName>
</protein>
<keyword evidence="2 4" id="KW-0012">Acyltransferase</keyword>
<dbReference type="PANTHER" id="PTHR10545">
    <property type="entry name" value="DIAMINE N-ACETYLTRANSFERASE"/>
    <property type="match status" value="1"/>
</dbReference>
<organism evidence="4 5">
    <name type="scientific">Lacihabitans lacunae</name>
    <dbReference type="NCBI Taxonomy" id="1028214"/>
    <lineage>
        <taxon>Bacteria</taxon>
        <taxon>Pseudomonadati</taxon>
        <taxon>Bacteroidota</taxon>
        <taxon>Cytophagia</taxon>
        <taxon>Cytophagales</taxon>
        <taxon>Leadbetterellaceae</taxon>
        <taxon>Lacihabitans</taxon>
    </lineage>
</organism>
<dbReference type="GO" id="GO:0016746">
    <property type="term" value="F:acyltransferase activity"/>
    <property type="evidence" value="ECO:0007669"/>
    <property type="project" value="UniProtKB-KW"/>
</dbReference>
<reference evidence="5" key="1">
    <citation type="journal article" date="2019" name="Int. J. Syst. Evol. Microbiol.">
        <title>The Global Catalogue of Microorganisms (GCM) 10K type strain sequencing project: providing services to taxonomists for standard genome sequencing and annotation.</title>
        <authorList>
            <consortium name="The Broad Institute Genomics Platform"/>
            <consortium name="The Broad Institute Genome Sequencing Center for Infectious Disease"/>
            <person name="Wu L."/>
            <person name="Ma J."/>
        </authorList>
    </citation>
    <scope>NUCLEOTIDE SEQUENCE [LARGE SCALE GENOMIC DNA]</scope>
    <source>
        <strain evidence="5">CECT 7956</strain>
    </source>
</reference>
<dbReference type="InterPro" id="IPR016181">
    <property type="entry name" value="Acyl_CoA_acyltransferase"/>
</dbReference>
<dbReference type="Pfam" id="PF00583">
    <property type="entry name" value="Acetyltransf_1"/>
    <property type="match status" value="1"/>
</dbReference>
<keyword evidence="1 4" id="KW-0808">Transferase</keyword>
<name>A0ABV7YTD1_9BACT</name>
<dbReference type="PROSITE" id="PS51186">
    <property type="entry name" value="GNAT"/>
    <property type="match status" value="1"/>
</dbReference>
<keyword evidence="5" id="KW-1185">Reference proteome</keyword>
<dbReference type="InterPro" id="IPR000182">
    <property type="entry name" value="GNAT_dom"/>
</dbReference>
<sequence length="148" mass="17145">MIQLRKALATDIPEMLRLVMELAIYEKAPEQVTNTEARMLEEGFGENPAFGCILAEEDTKIVGLAIYYYRYSTWKGKRIYLEDLIVTESQRGKGTGKLLFDTVIEIGKETNCSGMMWQVLDWNEPAINFYKNYPTRFDEGWLNAHLDF</sequence>
<proteinExistence type="predicted"/>
<dbReference type="SUPFAM" id="SSF55729">
    <property type="entry name" value="Acyl-CoA N-acyltransferases (Nat)"/>
    <property type="match status" value="1"/>
</dbReference>
<evidence type="ECO:0000256" key="1">
    <source>
        <dbReference type="ARBA" id="ARBA00022679"/>
    </source>
</evidence>
<accession>A0ABV7YTD1</accession>
<dbReference type="Proteomes" id="UP001595616">
    <property type="component" value="Unassembled WGS sequence"/>
</dbReference>
<dbReference type="InterPro" id="IPR051016">
    <property type="entry name" value="Diverse_Substrate_AcTransf"/>
</dbReference>
<dbReference type="PANTHER" id="PTHR10545:SF29">
    <property type="entry name" value="GH14572P-RELATED"/>
    <property type="match status" value="1"/>
</dbReference>
<evidence type="ECO:0000313" key="4">
    <source>
        <dbReference type="EMBL" id="MFC3810131.1"/>
    </source>
</evidence>
<dbReference type="EMBL" id="JBHRYQ010000001">
    <property type="protein sequence ID" value="MFC3810131.1"/>
    <property type="molecule type" value="Genomic_DNA"/>
</dbReference>